<organism evidence="5 6">
    <name type="scientific">Nitrospira tepida</name>
    <dbReference type="NCBI Taxonomy" id="2973512"/>
    <lineage>
        <taxon>Bacteria</taxon>
        <taxon>Pseudomonadati</taxon>
        <taxon>Nitrospirota</taxon>
        <taxon>Nitrospiria</taxon>
        <taxon>Nitrospirales</taxon>
        <taxon>Nitrospiraceae</taxon>
        <taxon>Nitrospira</taxon>
    </lineage>
</organism>
<evidence type="ECO:0000259" key="4">
    <source>
        <dbReference type="PROSITE" id="PS50113"/>
    </source>
</evidence>
<dbReference type="GO" id="GO:0046983">
    <property type="term" value="F:protein dimerization activity"/>
    <property type="evidence" value="ECO:0007669"/>
    <property type="project" value="InterPro"/>
</dbReference>
<dbReference type="KEGG" id="nti:DNFV4_04229"/>
<dbReference type="SMART" id="SM00387">
    <property type="entry name" value="HATPase_c"/>
    <property type="match status" value="1"/>
</dbReference>
<evidence type="ECO:0000256" key="2">
    <source>
        <dbReference type="ARBA" id="ARBA00022777"/>
    </source>
</evidence>
<keyword evidence="3" id="KW-0902">Two-component regulatory system</keyword>
<dbReference type="InterPro" id="IPR000014">
    <property type="entry name" value="PAS"/>
</dbReference>
<dbReference type="EMBL" id="OX365700">
    <property type="protein sequence ID" value="CAI4033787.1"/>
    <property type="molecule type" value="Genomic_DNA"/>
</dbReference>
<dbReference type="SMART" id="SM00086">
    <property type="entry name" value="PAC"/>
    <property type="match status" value="1"/>
</dbReference>
<sequence length="326" mass="36549">MYAARPLGRFSKTWISETVARMTGFATNDFLRKPGLWLSRVHAKDRIRVRQVFQAARRGDAGIVEYRWRTADGTYRWFLDAVSGQGDGTNRPRQLIGLWIDITRRKLAEEARQMIEAQLRQSLDERARLARDLHDDIIQSLYAVGLNLGECRQVLAADQGRAQQLLNHAATGLNAVLRDLRLYIAGLEPEASRGHSLREAMRSLAAGMQATGLIQWEVQVDPRVSRQLSPMERLSFIQIAKEAMSNSLRHARAQHGLIAVRRCHGAPTLLIEDDGVGFDVRTIGDHAGRGLRNIRARAGQLAAHLSVESRFGGGTRIMLRLPVKAR</sequence>
<dbReference type="NCBIfam" id="TIGR00229">
    <property type="entry name" value="sensory_box"/>
    <property type="match status" value="1"/>
</dbReference>
<evidence type="ECO:0000256" key="1">
    <source>
        <dbReference type="ARBA" id="ARBA00022679"/>
    </source>
</evidence>
<dbReference type="GO" id="GO:0000155">
    <property type="term" value="F:phosphorelay sensor kinase activity"/>
    <property type="evidence" value="ECO:0007669"/>
    <property type="project" value="InterPro"/>
</dbReference>
<dbReference type="Gene3D" id="3.30.565.10">
    <property type="entry name" value="Histidine kinase-like ATPase, C-terminal domain"/>
    <property type="match status" value="1"/>
</dbReference>
<evidence type="ECO:0000256" key="3">
    <source>
        <dbReference type="ARBA" id="ARBA00023012"/>
    </source>
</evidence>
<dbReference type="InterPro" id="IPR000700">
    <property type="entry name" value="PAS-assoc_C"/>
</dbReference>
<evidence type="ECO:0000313" key="5">
    <source>
        <dbReference type="EMBL" id="CAI4033787.1"/>
    </source>
</evidence>
<dbReference type="Pfam" id="PF07730">
    <property type="entry name" value="HisKA_3"/>
    <property type="match status" value="1"/>
</dbReference>
<dbReference type="InterPro" id="IPR011712">
    <property type="entry name" value="Sig_transdc_His_kin_sub3_dim/P"/>
</dbReference>
<dbReference type="SUPFAM" id="SSF55874">
    <property type="entry name" value="ATPase domain of HSP90 chaperone/DNA topoisomerase II/histidine kinase"/>
    <property type="match status" value="1"/>
</dbReference>
<dbReference type="CDD" id="cd00130">
    <property type="entry name" value="PAS"/>
    <property type="match status" value="1"/>
</dbReference>
<dbReference type="PANTHER" id="PTHR24421">
    <property type="entry name" value="NITRATE/NITRITE SENSOR PROTEIN NARX-RELATED"/>
    <property type="match status" value="1"/>
</dbReference>
<dbReference type="InterPro" id="IPR001610">
    <property type="entry name" value="PAC"/>
</dbReference>
<dbReference type="GO" id="GO:0016020">
    <property type="term" value="C:membrane"/>
    <property type="evidence" value="ECO:0007669"/>
    <property type="project" value="InterPro"/>
</dbReference>
<gene>
    <name evidence="5" type="ORF">DNFV4_04229</name>
</gene>
<dbReference type="CDD" id="cd16917">
    <property type="entry name" value="HATPase_UhpB-NarQ-NarX-like"/>
    <property type="match status" value="1"/>
</dbReference>
<dbReference type="AlphaFoldDB" id="A0AA86N342"/>
<dbReference type="InterPro" id="IPR035965">
    <property type="entry name" value="PAS-like_dom_sf"/>
</dbReference>
<dbReference type="Pfam" id="PF02518">
    <property type="entry name" value="HATPase_c"/>
    <property type="match status" value="1"/>
</dbReference>
<dbReference type="InterPro" id="IPR003594">
    <property type="entry name" value="HATPase_dom"/>
</dbReference>
<keyword evidence="1" id="KW-0808">Transferase</keyword>
<accession>A0AA86N342</accession>
<keyword evidence="6" id="KW-1185">Reference proteome</keyword>
<evidence type="ECO:0000313" key="6">
    <source>
        <dbReference type="Proteomes" id="UP001179121"/>
    </source>
</evidence>
<dbReference type="Pfam" id="PF08447">
    <property type="entry name" value="PAS_3"/>
    <property type="match status" value="1"/>
</dbReference>
<dbReference type="Gene3D" id="3.30.450.20">
    <property type="entry name" value="PAS domain"/>
    <property type="match status" value="1"/>
</dbReference>
<reference evidence="5" key="1">
    <citation type="submission" date="2022-10" db="EMBL/GenBank/DDBJ databases">
        <authorList>
            <person name="Koch H."/>
        </authorList>
    </citation>
    <scope>NUCLEOTIDE SEQUENCE</scope>
    <source>
        <strain evidence="5">DNF</strain>
    </source>
</reference>
<dbReference type="PROSITE" id="PS50113">
    <property type="entry name" value="PAC"/>
    <property type="match status" value="1"/>
</dbReference>
<dbReference type="Gene3D" id="1.20.5.1930">
    <property type="match status" value="1"/>
</dbReference>
<proteinExistence type="predicted"/>
<feature type="domain" description="PAC" evidence="4">
    <location>
        <begin position="62"/>
        <end position="114"/>
    </location>
</feature>
<dbReference type="InterPro" id="IPR036890">
    <property type="entry name" value="HATPase_C_sf"/>
</dbReference>
<dbReference type="Proteomes" id="UP001179121">
    <property type="component" value="Chromosome"/>
</dbReference>
<dbReference type="InterPro" id="IPR050482">
    <property type="entry name" value="Sensor_HK_TwoCompSys"/>
</dbReference>
<protein>
    <submittedName>
        <fullName evidence="5">Nitrate/nitrite sensor protein</fullName>
    </submittedName>
</protein>
<keyword evidence="2" id="KW-0418">Kinase</keyword>
<name>A0AA86N342_9BACT</name>
<dbReference type="SUPFAM" id="SSF55785">
    <property type="entry name" value="PYP-like sensor domain (PAS domain)"/>
    <property type="match status" value="1"/>
</dbReference>
<dbReference type="InterPro" id="IPR013655">
    <property type="entry name" value="PAS_fold_3"/>
</dbReference>